<feature type="transmembrane region" description="Helical" evidence="1">
    <location>
        <begin position="91"/>
        <end position="120"/>
    </location>
</feature>
<keyword evidence="3" id="KW-1185">Reference proteome</keyword>
<dbReference type="Proteomes" id="UP001446205">
    <property type="component" value="Unassembled WGS sequence"/>
</dbReference>
<protein>
    <submittedName>
        <fullName evidence="2">BPSS1780 family membrane protein</fullName>
    </submittedName>
</protein>
<feature type="transmembrane region" description="Helical" evidence="1">
    <location>
        <begin position="185"/>
        <end position="208"/>
    </location>
</feature>
<keyword evidence="1" id="KW-1133">Transmembrane helix</keyword>
<keyword evidence="1" id="KW-0472">Membrane</keyword>
<dbReference type="RefSeq" id="WP_341369274.1">
    <property type="nucleotide sequence ID" value="NZ_JBBPCO010000001.1"/>
</dbReference>
<keyword evidence="1" id="KW-0812">Transmembrane</keyword>
<dbReference type="NCBIfam" id="NF041043">
    <property type="entry name" value="BPSS1780_fam"/>
    <property type="match status" value="1"/>
</dbReference>
<organism evidence="2 3">
    <name type="scientific">Thermithiobacillus plumbiphilus</name>
    <dbReference type="NCBI Taxonomy" id="1729899"/>
    <lineage>
        <taxon>Bacteria</taxon>
        <taxon>Pseudomonadati</taxon>
        <taxon>Pseudomonadota</taxon>
        <taxon>Acidithiobacillia</taxon>
        <taxon>Acidithiobacillales</taxon>
        <taxon>Thermithiobacillaceae</taxon>
        <taxon>Thermithiobacillus</taxon>
    </lineage>
</organism>
<gene>
    <name evidence="2" type="ORF">WOB96_00365</name>
</gene>
<feature type="transmembrane region" description="Helical" evidence="1">
    <location>
        <begin position="21"/>
        <end position="42"/>
    </location>
</feature>
<proteinExistence type="predicted"/>
<comment type="caution">
    <text evidence="2">The sequence shown here is derived from an EMBL/GenBank/DDBJ whole genome shotgun (WGS) entry which is preliminary data.</text>
</comment>
<evidence type="ECO:0000313" key="3">
    <source>
        <dbReference type="Proteomes" id="UP001446205"/>
    </source>
</evidence>
<evidence type="ECO:0000313" key="2">
    <source>
        <dbReference type="EMBL" id="MEK8088208.1"/>
    </source>
</evidence>
<dbReference type="EMBL" id="JBBPCO010000001">
    <property type="protein sequence ID" value="MEK8088208.1"/>
    <property type="molecule type" value="Genomic_DNA"/>
</dbReference>
<feature type="transmembrane region" description="Helical" evidence="1">
    <location>
        <begin position="214"/>
        <end position="232"/>
    </location>
</feature>
<sequence>MAYRKVETGQGVAWFKESWRLFMRAPLLVFGQILLILLLGFVTSMLPLFGSLAASIFGPVLLAGFFYTLADLDQGRTPLFSRLFDGFQAPFKPLAILGLIMLGIQILAAMLLMLGIGALMGFRGMPEDFGGSNTMFDPDMIMGLGGGAILFFLLLLIPLAMAFYFAVPLVALAGKPSVEALKESFYAVLANWPAFLVFSLAYLVLAVLASIPFGLGWLLLGPLLLVSIYVAFRDIFRLDATPPPLPEQSRPF</sequence>
<feature type="transmembrane region" description="Helical" evidence="1">
    <location>
        <begin position="140"/>
        <end position="173"/>
    </location>
</feature>
<name>A0ABU9D3Q9_9PROT</name>
<accession>A0ABU9D3Q9</accession>
<feature type="transmembrane region" description="Helical" evidence="1">
    <location>
        <begin position="48"/>
        <end position="70"/>
    </location>
</feature>
<reference evidence="2 3" key="1">
    <citation type="submission" date="2024-04" db="EMBL/GenBank/DDBJ databases">
        <authorList>
            <person name="Abashina T."/>
            <person name="Shaikin A."/>
        </authorList>
    </citation>
    <scope>NUCLEOTIDE SEQUENCE [LARGE SCALE GENOMIC DNA]</scope>
    <source>
        <strain evidence="2 3">AAFK</strain>
    </source>
</reference>
<evidence type="ECO:0000256" key="1">
    <source>
        <dbReference type="SAM" id="Phobius"/>
    </source>
</evidence>
<dbReference type="InterPro" id="IPR047798">
    <property type="entry name" value="BPSS1780-like"/>
</dbReference>